<protein>
    <submittedName>
        <fullName evidence="2">Uncharacterized protein</fullName>
    </submittedName>
</protein>
<dbReference type="Proteomes" id="UP000198282">
    <property type="component" value="Unassembled WGS sequence"/>
</dbReference>
<evidence type="ECO:0000313" key="2">
    <source>
        <dbReference type="EMBL" id="SNT61932.1"/>
    </source>
</evidence>
<accession>A0A239P4P2</accession>
<evidence type="ECO:0000313" key="3">
    <source>
        <dbReference type="Proteomes" id="UP000198282"/>
    </source>
</evidence>
<dbReference type="AlphaFoldDB" id="A0A239P4P2"/>
<gene>
    <name evidence="2" type="ORF">SAMN05216276_108622</name>
</gene>
<keyword evidence="3" id="KW-1185">Reference proteome</keyword>
<sequence>MQPSTSKLSPWPGKEVERSSSRIQQIATAAVSPTTQETTLAVGVNRPDGWHPSFFQAVRATIKRLVSSTVARYHQKIQSKNAAS</sequence>
<feature type="region of interest" description="Disordered" evidence="1">
    <location>
        <begin position="1"/>
        <end position="20"/>
    </location>
</feature>
<organism evidence="2 3">
    <name type="scientific">Streptosporangium subroseum</name>
    <dbReference type="NCBI Taxonomy" id="106412"/>
    <lineage>
        <taxon>Bacteria</taxon>
        <taxon>Bacillati</taxon>
        <taxon>Actinomycetota</taxon>
        <taxon>Actinomycetes</taxon>
        <taxon>Streptosporangiales</taxon>
        <taxon>Streptosporangiaceae</taxon>
        <taxon>Streptosporangium</taxon>
    </lineage>
</organism>
<reference evidence="2 3" key="1">
    <citation type="submission" date="2017-06" db="EMBL/GenBank/DDBJ databases">
        <authorList>
            <person name="Kim H.J."/>
            <person name="Triplett B.A."/>
        </authorList>
    </citation>
    <scope>NUCLEOTIDE SEQUENCE [LARGE SCALE GENOMIC DNA]</scope>
    <source>
        <strain evidence="2 3">CGMCC 4.2132</strain>
    </source>
</reference>
<dbReference type="EMBL" id="FZOD01000086">
    <property type="protein sequence ID" value="SNT61932.1"/>
    <property type="molecule type" value="Genomic_DNA"/>
</dbReference>
<name>A0A239P4P2_9ACTN</name>
<proteinExistence type="predicted"/>
<evidence type="ECO:0000256" key="1">
    <source>
        <dbReference type="SAM" id="MobiDB-lite"/>
    </source>
</evidence>